<name>A0A0B6XWE1_9EUPU</name>
<feature type="non-terminal residue" evidence="1">
    <location>
        <position position="86"/>
    </location>
</feature>
<organism evidence="1">
    <name type="scientific">Arion vulgaris</name>
    <dbReference type="NCBI Taxonomy" id="1028688"/>
    <lineage>
        <taxon>Eukaryota</taxon>
        <taxon>Metazoa</taxon>
        <taxon>Spiralia</taxon>
        <taxon>Lophotrochozoa</taxon>
        <taxon>Mollusca</taxon>
        <taxon>Gastropoda</taxon>
        <taxon>Heterobranchia</taxon>
        <taxon>Euthyneura</taxon>
        <taxon>Panpulmonata</taxon>
        <taxon>Eupulmonata</taxon>
        <taxon>Stylommatophora</taxon>
        <taxon>Helicina</taxon>
        <taxon>Arionoidea</taxon>
        <taxon>Arionidae</taxon>
        <taxon>Arion</taxon>
    </lineage>
</organism>
<dbReference type="EMBL" id="HACG01001354">
    <property type="protein sequence ID" value="CEK48219.1"/>
    <property type="molecule type" value="Transcribed_RNA"/>
</dbReference>
<evidence type="ECO:0000313" key="1">
    <source>
        <dbReference type="EMBL" id="CEK48219.1"/>
    </source>
</evidence>
<dbReference type="AlphaFoldDB" id="A0A0B6XWE1"/>
<protein>
    <submittedName>
        <fullName evidence="1">Uncharacterized protein</fullName>
    </submittedName>
</protein>
<feature type="non-terminal residue" evidence="1">
    <location>
        <position position="1"/>
    </location>
</feature>
<accession>A0A0B6XWE1</accession>
<gene>
    <name evidence="1" type="primary">ORF3412</name>
</gene>
<proteinExistence type="predicted"/>
<sequence>KFEEMLKLSEKEKEKCLKVSSQAELELSRLCQQIFEMEGQLEGKDAEISNLRLEYNSVNDSYLELTSEIKDLKAILREHKKSHVDS</sequence>
<reference evidence="1" key="1">
    <citation type="submission" date="2014-12" db="EMBL/GenBank/DDBJ databases">
        <title>Insight into the proteome of Arion vulgaris.</title>
        <authorList>
            <person name="Aradska J."/>
            <person name="Bulat T."/>
            <person name="Smidak R."/>
            <person name="Sarate P."/>
            <person name="Gangsoo J."/>
            <person name="Sialana F."/>
            <person name="Bilban M."/>
            <person name="Lubec G."/>
        </authorList>
    </citation>
    <scope>NUCLEOTIDE SEQUENCE</scope>
    <source>
        <tissue evidence="1">Skin</tissue>
    </source>
</reference>